<feature type="compositionally biased region" description="Basic and acidic residues" evidence="1">
    <location>
        <begin position="182"/>
        <end position="201"/>
    </location>
</feature>
<dbReference type="AlphaFoldDB" id="A0A6J4SWK6"/>
<reference evidence="2" key="1">
    <citation type="submission" date="2020-02" db="EMBL/GenBank/DDBJ databases">
        <authorList>
            <person name="Meier V. D."/>
        </authorList>
    </citation>
    <scope>NUCLEOTIDE SEQUENCE</scope>
    <source>
        <strain evidence="2">AVDCRST_MAG05</strain>
    </source>
</reference>
<name>A0A6J4SWK6_9ACTN</name>
<evidence type="ECO:0000313" key="2">
    <source>
        <dbReference type="EMBL" id="CAA9507184.1"/>
    </source>
</evidence>
<accession>A0A6J4SWK6</accession>
<feature type="compositionally biased region" description="Basic and acidic residues" evidence="1">
    <location>
        <begin position="148"/>
        <end position="173"/>
    </location>
</feature>
<feature type="compositionally biased region" description="Basic and acidic residues" evidence="1">
    <location>
        <begin position="425"/>
        <end position="438"/>
    </location>
</feature>
<feature type="compositionally biased region" description="Basic residues" evidence="1">
    <location>
        <begin position="208"/>
        <end position="222"/>
    </location>
</feature>
<dbReference type="EMBL" id="CADCVM010000309">
    <property type="protein sequence ID" value="CAA9507184.1"/>
    <property type="molecule type" value="Genomic_DNA"/>
</dbReference>
<feature type="region of interest" description="Disordered" evidence="1">
    <location>
        <begin position="1"/>
        <end position="500"/>
    </location>
</feature>
<feature type="compositionally biased region" description="Basic residues" evidence="1">
    <location>
        <begin position="461"/>
        <end position="500"/>
    </location>
</feature>
<feature type="compositionally biased region" description="Low complexity" evidence="1">
    <location>
        <begin position="317"/>
        <end position="326"/>
    </location>
</feature>
<evidence type="ECO:0000256" key="1">
    <source>
        <dbReference type="SAM" id="MobiDB-lite"/>
    </source>
</evidence>
<feature type="compositionally biased region" description="Basic residues" evidence="1">
    <location>
        <begin position="34"/>
        <end position="53"/>
    </location>
</feature>
<feature type="compositionally biased region" description="Basic and acidic residues" evidence="1">
    <location>
        <begin position="69"/>
        <end position="78"/>
    </location>
</feature>
<feature type="compositionally biased region" description="Basic and acidic residues" evidence="1">
    <location>
        <begin position="355"/>
        <end position="374"/>
    </location>
</feature>
<feature type="non-terminal residue" evidence="2">
    <location>
        <position position="1"/>
    </location>
</feature>
<protein>
    <submittedName>
        <fullName evidence="2">Uncharacterized protein</fullName>
    </submittedName>
</protein>
<organism evidence="2">
    <name type="scientific">uncultured Rubrobacteraceae bacterium</name>
    <dbReference type="NCBI Taxonomy" id="349277"/>
    <lineage>
        <taxon>Bacteria</taxon>
        <taxon>Bacillati</taxon>
        <taxon>Actinomycetota</taxon>
        <taxon>Rubrobacteria</taxon>
        <taxon>Rubrobacterales</taxon>
        <taxon>Rubrobacteraceae</taxon>
        <taxon>environmental samples</taxon>
    </lineage>
</organism>
<feature type="non-terminal residue" evidence="2">
    <location>
        <position position="500"/>
    </location>
</feature>
<sequence length="500" mass="55802">GLEWELGPSDQPPGLSWHGRHGGGGARPGGPRRVGGRGRLRAPLPRPRRHRRAPQGVPVPHHLVGGHEALQRRPGAERLRRHGGLPGAAEGHDAARAQPRALPERRDLRRQRAGGGHQPLRQNPARRHDRHLGGQPEPEGLKRLRHLVGAEHQLRGRGDALGDLAHLRGDQGGRGRGPRLRLRGEPEESSERPLQDPDHGHGTLLARGGRHRPRDRHRLPHRGRPERQRQRRGPGGGRGVELPLPLHPGQQERATRRAAGRRQAPGDGHRRGAGGLRRRPLRARAAHRGGLGRHSQPGRRARAGAGGAERREVQPAGGRVLQGRGVLVRRHRRRRGPAGPDLPLLPQVQHARALLRGERPREDRERRQHNDHALGRPVVRRGRDPGSARRRPQPRHGRDAGGPGLQVRPQRPGRLRVRRPHLLPRRQDVLRKHTEPRHNARHLGPVPLPRLLPPGADVRRRPARRARPARLRRARRGGQQVRHGHPRSRGPRPPRRPAGL</sequence>
<feature type="compositionally biased region" description="Basic residues" evidence="1">
    <location>
        <begin position="276"/>
        <end position="302"/>
    </location>
</feature>
<proteinExistence type="predicted"/>
<gene>
    <name evidence="2" type="ORF">AVDCRST_MAG05-2800</name>
</gene>
<feature type="compositionally biased region" description="Basic residues" evidence="1">
    <location>
        <begin position="411"/>
        <end position="424"/>
    </location>
</feature>
<feature type="compositionally biased region" description="Basic residues" evidence="1">
    <location>
        <begin position="327"/>
        <end position="336"/>
    </location>
</feature>